<reference evidence="2" key="1">
    <citation type="journal article" date="2020" name="Nature">
        <title>Giant virus diversity and host interactions through global metagenomics.</title>
        <authorList>
            <person name="Schulz F."/>
            <person name="Roux S."/>
            <person name="Paez-Espino D."/>
            <person name="Jungbluth S."/>
            <person name="Walsh D.A."/>
            <person name="Denef V.J."/>
            <person name="McMahon K.D."/>
            <person name="Konstantinidis K.T."/>
            <person name="Eloe-Fadrosh E.A."/>
            <person name="Kyrpides N.C."/>
            <person name="Woyke T."/>
        </authorList>
    </citation>
    <scope>NUCLEOTIDE SEQUENCE</scope>
    <source>
        <strain evidence="2">GVMAG-S-ERX555967-131</strain>
    </source>
</reference>
<feature type="region of interest" description="Disordered" evidence="1">
    <location>
        <begin position="82"/>
        <end position="122"/>
    </location>
</feature>
<dbReference type="EMBL" id="MN738791">
    <property type="protein sequence ID" value="QHT37237.1"/>
    <property type="molecule type" value="Genomic_DNA"/>
</dbReference>
<proteinExistence type="predicted"/>
<sequence length="159" mass="18506">MNYSMKTGRNTINNNDILDDIFLKKVEAMMQILLEKSIFSAQKYMQATNRKTLTGKDIRMGMIYECHEFMKRDDLEEAFYNKLQNSTSDDDDNDEDSSSKNSSVEIVDEDDEPFERAPDSIDPLIDTMNKYESEWNTWIPLDPLQIHLKNAIDISGLNF</sequence>
<evidence type="ECO:0000313" key="2">
    <source>
        <dbReference type="EMBL" id="QHT37237.1"/>
    </source>
</evidence>
<evidence type="ECO:0000256" key="1">
    <source>
        <dbReference type="SAM" id="MobiDB-lite"/>
    </source>
</evidence>
<accession>A0A6C0F5Y1</accession>
<dbReference type="AlphaFoldDB" id="A0A6C0F5Y1"/>
<organism evidence="2">
    <name type="scientific">viral metagenome</name>
    <dbReference type="NCBI Taxonomy" id="1070528"/>
    <lineage>
        <taxon>unclassified sequences</taxon>
        <taxon>metagenomes</taxon>
        <taxon>organismal metagenomes</taxon>
    </lineage>
</organism>
<name>A0A6C0F5Y1_9ZZZZ</name>
<protein>
    <submittedName>
        <fullName evidence="2">Uncharacterized protein</fullName>
    </submittedName>
</protein>